<proteinExistence type="predicted"/>
<feature type="domain" description="YhcG N-terminal" evidence="2">
    <location>
        <begin position="15"/>
        <end position="149"/>
    </location>
</feature>
<keyword evidence="4" id="KW-1185">Reference proteome</keyword>
<evidence type="ECO:0000259" key="1">
    <source>
        <dbReference type="Pfam" id="PF06250"/>
    </source>
</evidence>
<dbReference type="PANTHER" id="PTHR30547">
    <property type="entry name" value="UNCHARACTERIZED PROTEIN YHCG-RELATED"/>
    <property type="match status" value="1"/>
</dbReference>
<dbReference type="Proteomes" id="UP000681610">
    <property type="component" value="Unassembled WGS sequence"/>
</dbReference>
<feature type="domain" description="YhcG PDDEXK nuclease" evidence="1">
    <location>
        <begin position="174"/>
        <end position="324"/>
    </location>
</feature>
<dbReference type="EMBL" id="JAGDYP010000003">
    <property type="protein sequence ID" value="MBO1883872.1"/>
    <property type="molecule type" value="Genomic_DNA"/>
</dbReference>
<name>A0ABS3PXD7_9FLAO</name>
<dbReference type="Pfam" id="PF17761">
    <property type="entry name" value="DUF1016_N"/>
    <property type="match status" value="1"/>
</dbReference>
<evidence type="ECO:0000313" key="3">
    <source>
        <dbReference type="EMBL" id="MBO1883872.1"/>
    </source>
</evidence>
<gene>
    <name evidence="3" type="ORF">J4N46_05465</name>
</gene>
<evidence type="ECO:0000259" key="2">
    <source>
        <dbReference type="Pfam" id="PF17761"/>
    </source>
</evidence>
<dbReference type="InterPro" id="IPR011856">
    <property type="entry name" value="tRNA_endonuc-like_dom_sf"/>
</dbReference>
<sequence>MKKEEVNKNEQFYTEIRQIIETARTNAIRSVDFSRVQMYWLLGKRIFEEEQQGKDRADYGTYLIRNLAEELMPTYGSGFSVRQLKFCRQFYRMYPIGNALRSQLNWTQYRLLIQIEDPCKREYYELESVNNAWTARETERQINAMLYERLLLSNDKESVLAIARKERIPESPTEIIKDPMVLEFLGLHREASYYEKDLEGAILSHLTDFLLEMGKGFSFVARQKRLLLEDDEFFADLVLYNRLLRCFVVIELKTGTLTHQDLGQLQMYVNYYDRVEKLPEENPTIGILLCSAKNDTVVKMTLPEDNQTILTSEYQIYLPTTDQLIEQVNEVKQNLQAHTPSEP</sequence>
<dbReference type="InterPro" id="IPR009362">
    <property type="entry name" value="YhcG_C"/>
</dbReference>
<dbReference type="InterPro" id="IPR041527">
    <property type="entry name" value="YhcG_N"/>
</dbReference>
<reference evidence="3 4" key="1">
    <citation type="submission" date="2021-03" db="EMBL/GenBank/DDBJ databases">
        <title>Isolation and description of Capnocytophaga bilenii sp. nov., a novel Capnocytophaga species, isolated from a gingivitis subject.</title>
        <authorList>
            <person name="Antezack A."/>
            <person name="Monnet-Corti V."/>
            <person name="La Scola B."/>
        </authorList>
    </citation>
    <scope>NUCLEOTIDE SEQUENCE [LARGE SCALE GENOMIC DNA]</scope>
    <source>
        <strain evidence="3 4">Marseille-Q4570</strain>
    </source>
</reference>
<dbReference type="RefSeq" id="WP_208058460.1">
    <property type="nucleotide sequence ID" value="NZ_JAGDYP010000003.1"/>
</dbReference>
<dbReference type="Pfam" id="PF06250">
    <property type="entry name" value="YhcG_C"/>
    <property type="match status" value="1"/>
</dbReference>
<evidence type="ECO:0000313" key="4">
    <source>
        <dbReference type="Proteomes" id="UP000681610"/>
    </source>
</evidence>
<dbReference type="PANTHER" id="PTHR30547:SF5">
    <property type="entry name" value="NUCLEASE YHCG-RELATED"/>
    <property type="match status" value="1"/>
</dbReference>
<dbReference type="InterPro" id="IPR053148">
    <property type="entry name" value="PD-DEXK-like_domain"/>
</dbReference>
<protein>
    <submittedName>
        <fullName evidence="3">DUF1016 family protein</fullName>
    </submittedName>
</protein>
<dbReference type="Gene3D" id="3.40.1350.10">
    <property type="match status" value="1"/>
</dbReference>
<comment type="caution">
    <text evidence="3">The sequence shown here is derived from an EMBL/GenBank/DDBJ whole genome shotgun (WGS) entry which is preliminary data.</text>
</comment>
<organism evidence="3 4">
    <name type="scientific">Capnocytophaga bilenii</name>
    <dbReference type="NCBI Taxonomy" id="2819369"/>
    <lineage>
        <taxon>Bacteria</taxon>
        <taxon>Pseudomonadati</taxon>
        <taxon>Bacteroidota</taxon>
        <taxon>Flavobacteriia</taxon>
        <taxon>Flavobacteriales</taxon>
        <taxon>Flavobacteriaceae</taxon>
        <taxon>Capnocytophaga</taxon>
    </lineage>
</organism>
<accession>A0ABS3PXD7</accession>